<gene>
    <name evidence="1" type="ORF">GCM10010508_39220</name>
</gene>
<dbReference type="AlphaFoldDB" id="A0A918Y536"/>
<sequence>MWEAEVHQADSGSLVCPILHGRPSSPRMGEHMRIRSVRLRIRRSVLAGALALMSTTGLAAANAPAAHAASCGSDRVLASKPTDLYGYNGGVISNKHLGKLYIGYIPSCRMEYAEVHWDQNVDLSMIGDNYIWLQDAHGHQAGKADIGSLGQYGAYGSSNLVPIDSFGYGYSQPRLHIGLTFSDGRIPTCRPTDYYGNGHSFATGANEASHNWQVCGI</sequence>
<reference evidence="1" key="2">
    <citation type="submission" date="2020-09" db="EMBL/GenBank/DDBJ databases">
        <authorList>
            <person name="Sun Q."/>
            <person name="Ohkuma M."/>
        </authorList>
    </citation>
    <scope>NUCLEOTIDE SEQUENCE</scope>
    <source>
        <strain evidence="1">JCM 4654</strain>
    </source>
</reference>
<dbReference type="Proteomes" id="UP000608955">
    <property type="component" value="Unassembled WGS sequence"/>
</dbReference>
<proteinExistence type="predicted"/>
<dbReference type="EMBL" id="BMVF01000010">
    <property type="protein sequence ID" value="GHD91223.1"/>
    <property type="molecule type" value="Genomic_DNA"/>
</dbReference>
<comment type="caution">
    <text evidence="1">The sequence shown here is derived from an EMBL/GenBank/DDBJ whole genome shotgun (WGS) entry which is preliminary data.</text>
</comment>
<keyword evidence="2" id="KW-1185">Reference proteome</keyword>
<protein>
    <submittedName>
        <fullName evidence="1">Uncharacterized protein</fullName>
    </submittedName>
</protein>
<accession>A0A918Y536</accession>
<name>A0A918Y536_9ACTN</name>
<organism evidence="1 2">
    <name type="scientific">Streptomyces naganishii JCM 4654</name>
    <dbReference type="NCBI Taxonomy" id="1306179"/>
    <lineage>
        <taxon>Bacteria</taxon>
        <taxon>Bacillati</taxon>
        <taxon>Actinomycetota</taxon>
        <taxon>Actinomycetes</taxon>
        <taxon>Kitasatosporales</taxon>
        <taxon>Streptomycetaceae</taxon>
        <taxon>Streptomyces</taxon>
    </lineage>
</organism>
<reference evidence="1" key="1">
    <citation type="journal article" date="2014" name="Int. J. Syst. Evol. Microbiol.">
        <title>Complete genome sequence of Corynebacterium casei LMG S-19264T (=DSM 44701T), isolated from a smear-ripened cheese.</title>
        <authorList>
            <consortium name="US DOE Joint Genome Institute (JGI-PGF)"/>
            <person name="Walter F."/>
            <person name="Albersmeier A."/>
            <person name="Kalinowski J."/>
            <person name="Ruckert C."/>
        </authorList>
    </citation>
    <scope>NUCLEOTIDE SEQUENCE</scope>
    <source>
        <strain evidence="1">JCM 4654</strain>
    </source>
</reference>
<evidence type="ECO:0000313" key="1">
    <source>
        <dbReference type="EMBL" id="GHD91223.1"/>
    </source>
</evidence>
<evidence type="ECO:0000313" key="2">
    <source>
        <dbReference type="Proteomes" id="UP000608955"/>
    </source>
</evidence>